<dbReference type="Gene3D" id="1.10.287.130">
    <property type="match status" value="1"/>
</dbReference>
<feature type="domain" description="Histidine kinase" evidence="8">
    <location>
        <begin position="331"/>
        <end position="539"/>
    </location>
</feature>
<dbReference type="InterPro" id="IPR000253">
    <property type="entry name" value="FHA_dom"/>
</dbReference>
<dbReference type="SMART" id="SM00387">
    <property type="entry name" value="HATPase_c"/>
    <property type="match status" value="1"/>
</dbReference>
<dbReference type="Gene3D" id="3.30.450.40">
    <property type="match status" value="1"/>
</dbReference>
<dbReference type="Gene3D" id="3.30.565.10">
    <property type="entry name" value="Histidine kinase-like ATPase, C-terminal domain"/>
    <property type="match status" value="1"/>
</dbReference>
<keyword evidence="5" id="KW-0067">ATP-binding</keyword>
<dbReference type="InterPro" id="IPR029016">
    <property type="entry name" value="GAF-like_dom_sf"/>
</dbReference>
<dbReference type="InterPro" id="IPR003594">
    <property type="entry name" value="HATPase_dom"/>
</dbReference>
<evidence type="ECO:0000259" key="7">
    <source>
        <dbReference type="PROSITE" id="PS50006"/>
    </source>
</evidence>
<dbReference type="SMART" id="SM00065">
    <property type="entry name" value="GAF"/>
    <property type="match status" value="1"/>
</dbReference>
<dbReference type="InterPro" id="IPR004358">
    <property type="entry name" value="Sig_transdc_His_kin-like_C"/>
</dbReference>
<dbReference type="Pfam" id="PF13185">
    <property type="entry name" value="GAF_2"/>
    <property type="match status" value="1"/>
</dbReference>
<feature type="domain" description="FHA" evidence="7">
    <location>
        <begin position="25"/>
        <end position="74"/>
    </location>
</feature>
<gene>
    <name evidence="9" type="ORF">MNBD_PLANCTO02-411</name>
</gene>
<evidence type="ECO:0000256" key="4">
    <source>
        <dbReference type="ARBA" id="ARBA00022777"/>
    </source>
</evidence>
<sequence length="558" mass="61608">MTQATLLVIQGTDQGTRFELTHKDVGIGRGVWNEFRILDTEVSRDHALIQYRDGHYFISDRGSSNGSFVNGRLIQNQALANGDQIHLGHSVLLFNLISSESSALSVAEQIDLIEHEQERIVSPPQIDAAIKASFSSSEQTLANLQALYRITEETVSPSISLDLLLQHILDLTINVVGADRGCMLIADTETGGVVPTVFSQKLREEKATRMPVSRSIVDYVLAQEQGVLTSDAQSDQRFEAGQSILQAGIREAMCVPMHGRYNLMGVIYVDITTPPEQALLEGNKKGKFNEEQLRLLVAIGRQSALAVENNRYQEALLKAERLATMGQTIAMLSHHIKNILQGVRGGSYLIDLGLKESKTELVHKGWNIVEKNQTKIYNLVMDMLTFSKERQPDLKPSSLNESVQDVCELMEARAENCGVTFCFQPAEDIPESSFDPEGIQRAVLNIVTNAIDAVEEQGNGSVLIETGYDNDEDFNFIRVTDNGPGIPDDQLQRIFNVFESTKGSRGTGLGLAVSQKILREHGGDIVIESELGKGCRFTLGWHRVDNKDIPSESNTKGE</sequence>
<dbReference type="SMART" id="SM00240">
    <property type="entry name" value="FHA"/>
    <property type="match status" value="1"/>
</dbReference>
<evidence type="ECO:0000256" key="5">
    <source>
        <dbReference type="ARBA" id="ARBA00022840"/>
    </source>
</evidence>
<proteinExistence type="predicted"/>
<evidence type="ECO:0000313" key="9">
    <source>
        <dbReference type="EMBL" id="VAX39088.1"/>
    </source>
</evidence>
<name>A0A3B1DSN0_9ZZZZ</name>
<dbReference type="PROSITE" id="PS50006">
    <property type="entry name" value="FHA_DOMAIN"/>
    <property type="match status" value="1"/>
</dbReference>
<dbReference type="CDD" id="cd00075">
    <property type="entry name" value="HATPase"/>
    <property type="match status" value="1"/>
</dbReference>
<dbReference type="InterPro" id="IPR003018">
    <property type="entry name" value="GAF"/>
</dbReference>
<keyword evidence="4" id="KW-0418">Kinase</keyword>
<keyword evidence="2" id="KW-0808">Transferase</keyword>
<dbReference type="InterPro" id="IPR036890">
    <property type="entry name" value="HATPase_C_sf"/>
</dbReference>
<organism evidence="9">
    <name type="scientific">hydrothermal vent metagenome</name>
    <dbReference type="NCBI Taxonomy" id="652676"/>
    <lineage>
        <taxon>unclassified sequences</taxon>
        <taxon>metagenomes</taxon>
        <taxon>ecological metagenomes</taxon>
    </lineage>
</organism>
<dbReference type="PANTHER" id="PTHR43065">
    <property type="entry name" value="SENSOR HISTIDINE KINASE"/>
    <property type="match status" value="1"/>
</dbReference>
<dbReference type="InterPro" id="IPR036097">
    <property type="entry name" value="HisK_dim/P_sf"/>
</dbReference>
<dbReference type="GO" id="GO:0005524">
    <property type="term" value="F:ATP binding"/>
    <property type="evidence" value="ECO:0007669"/>
    <property type="project" value="UniProtKB-KW"/>
</dbReference>
<dbReference type="CDD" id="cd00060">
    <property type="entry name" value="FHA"/>
    <property type="match status" value="1"/>
</dbReference>
<reference evidence="9" key="1">
    <citation type="submission" date="2018-06" db="EMBL/GenBank/DDBJ databases">
        <authorList>
            <person name="Zhirakovskaya E."/>
        </authorList>
    </citation>
    <scope>NUCLEOTIDE SEQUENCE</scope>
</reference>
<dbReference type="InterPro" id="IPR008984">
    <property type="entry name" value="SMAD_FHA_dom_sf"/>
</dbReference>
<dbReference type="AlphaFoldDB" id="A0A3B1DSN0"/>
<protein>
    <submittedName>
        <fullName evidence="9">Sensor protein atoS</fullName>
    </submittedName>
</protein>
<dbReference type="SUPFAM" id="SSF49879">
    <property type="entry name" value="SMAD/FHA domain"/>
    <property type="match status" value="1"/>
</dbReference>
<dbReference type="EMBL" id="UOGL01000294">
    <property type="protein sequence ID" value="VAX39088.1"/>
    <property type="molecule type" value="Genomic_DNA"/>
</dbReference>
<dbReference type="GO" id="GO:0000155">
    <property type="term" value="F:phosphorelay sensor kinase activity"/>
    <property type="evidence" value="ECO:0007669"/>
    <property type="project" value="InterPro"/>
</dbReference>
<dbReference type="InterPro" id="IPR005467">
    <property type="entry name" value="His_kinase_dom"/>
</dbReference>
<dbReference type="PANTHER" id="PTHR43065:SF10">
    <property type="entry name" value="PEROXIDE STRESS-ACTIVATED HISTIDINE KINASE MAK3"/>
    <property type="match status" value="1"/>
</dbReference>
<evidence type="ECO:0000256" key="1">
    <source>
        <dbReference type="ARBA" id="ARBA00022553"/>
    </source>
</evidence>
<evidence type="ECO:0000256" key="6">
    <source>
        <dbReference type="ARBA" id="ARBA00023012"/>
    </source>
</evidence>
<dbReference type="PROSITE" id="PS50109">
    <property type="entry name" value="HIS_KIN"/>
    <property type="match status" value="1"/>
</dbReference>
<dbReference type="SUPFAM" id="SSF47384">
    <property type="entry name" value="Homodimeric domain of signal transducing histidine kinase"/>
    <property type="match status" value="1"/>
</dbReference>
<evidence type="ECO:0000259" key="8">
    <source>
        <dbReference type="PROSITE" id="PS50109"/>
    </source>
</evidence>
<evidence type="ECO:0000256" key="2">
    <source>
        <dbReference type="ARBA" id="ARBA00022679"/>
    </source>
</evidence>
<dbReference type="SUPFAM" id="SSF55874">
    <property type="entry name" value="ATPase domain of HSP90 chaperone/DNA topoisomerase II/histidine kinase"/>
    <property type="match status" value="1"/>
</dbReference>
<dbReference type="PRINTS" id="PR00344">
    <property type="entry name" value="BCTRLSENSOR"/>
</dbReference>
<keyword evidence="6" id="KW-0902">Two-component regulatory system</keyword>
<dbReference type="SUPFAM" id="SSF55781">
    <property type="entry name" value="GAF domain-like"/>
    <property type="match status" value="1"/>
</dbReference>
<keyword evidence="3" id="KW-0547">Nucleotide-binding</keyword>
<dbReference type="Pfam" id="PF02518">
    <property type="entry name" value="HATPase_c"/>
    <property type="match status" value="1"/>
</dbReference>
<accession>A0A3B1DSN0</accession>
<keyword evidence="1" id="KW-0597">Phosphoprotein</keyword>
<dbReference type="Gene3D" id="2.60.200.20">
    <property type="match status" value="1"/>
</dbReference>
<dbReference type="Pfam" id="PF00498">
    <property type="entry name" value="FHA"/>
    <property type="match status" value="1"/>
</dbReference>
<evidence type="ECO:0000256" key="3">
    <source>
        <dbReference type="ARBA" id="ARBA00022741"/>
    </source>
</evidence>